<dbReference type="GO" id="GO:0016491">
    <property type="term" value="F:oxidoreductase activity"/>
    <property type="evidence" value="ECO:0007669"/>
    <property type="project" value="UniProtKB-KW"/>
</dbReference>
<dbReference type="Pfam" id="PF01408">
    <property type="entry name" value="GFO_IDH_MocA"/>
    <property type="match status" value="1"/>
</dbReference>
<dbReference type="InterPro" id="IPR036291">
    <property type="entry name" value="NAD(P)-bd_dom_sf"/>
</dbReference>
<dbReference type="SUPFAM" id="SSF51735">
    <property type="entry name" value="NAD(P)-binding Rossmann-fold domains"/>
    <property type="match status" value="1"/>
</dbReference>
<protein>
    <submittedName>
        <fullName evidence="4">Predicted dehydrogenase</fullName>
    </submittedName>
</protein>
<dbReference type="Gene3D" id="3.40.50.720">
    <property type="entry name" value="NAD(P)-binding Rossmann-like Domain"/>
    <property type="match status" value="1"/>
</dbReference>
<dbReference type="PANTHER" id="PTHR43818:SF11">
    <property type="entry name" value="BCDNA.GH03377"/>
    <property type="match status" value="1"/>
</dbReference>
<name>A0A1G8K8Z0_9CLOT</name>
<sequence length="353" mass="39153">MDKIRLAFLGCGKIAQVRHIPEAARRGDVEIAGYYNRSPLKAHQMAKLYGGKVYGSEEELLKDEDIDAVIISSANHLHMKLTIEALSQGKHVLCEKPMAMTLEDSIAMVEASKKTGRILDIAHNQRLNKAHLKAKELIKNGAIGKVLSFRSTFGHGGPETWSSSPGKDVWFFKKDAAGMGAMADLGIHKTDLLQYLTGEKISEVSSMMGTLDKRDEKGELITVDDNAVCLFRLESGAVGTMTVSWTYYGPEDNSTRIFGTEGILYVYEDEDHPLKLVRKDHTAEYFEVDEMQTNDQQTVSGVMDSFLEDVKRGESSILSASEILYSMQVVFACQEAFRTGKTIKVNELKGVVE</sequence>
<reference evidence="4 5" key="1">
    <citation type="submission" date="2016-10" db="EMBL/GenBank/DDBJ databases">
        <authorList>
            <person name="de Groot N.N."/>
        </authorList>
    </citation>
    <scope>NUCLEOTIDE SEQUENCE [LARGE SCALE GENOMIC DNA]</scope>
    <source>
        <strain evidence="4 5">CGMCC 1.5058</strain>
    </source>
</reference>
<dbReference type="RefSeq" id="WP_031577773.1">
    <property type="nucleotide sequence ID" value="NZ_FNDZ01000002.1"/>
</dbReference>
<dbReference type="InterPro" id="IPR000683">
    <property type="entry name" value="Gfo/Idh/MocA-like_OxRdtase_N"/>
</dbReference>
<proteinExistence type="predicted"/>
<dbReference type="InterPro" id="IPR050463">
    <property type="entry name" value="Gfo/Idh/MocA_oxidrdct_glycsds"/>
</dbReference>
<dbReference type="Pfam" id="PF22725">
    <property type="entry name" value="GFO_IDH_MocA_C3"/>
    <property type="match status" value="1"/>
</dbReference>
<dbReference type="PANTHER" id="PTHR43818">
    <property type="entry name" value="BCDNA.GH03377"/>
    <property type="match status" value="1"/>
</dbReference>
<accession>A0A1G8K8Z0</accession>
<evidence type="ECO:0000313" key="5">
    <source>
        <dbReference type="Proteomes" id="UP000183255"/>
    </source>
</evidence>
<feature type="domain" description="GFO/IDH/MocA-like oxidoreductase" evidence="3">
    <location>
        <begin position="132"/>
        <end position="264"/>
    </location>
</feature>
<dbReference type="InterPro" id="IPR055170">
    <property type="entry name" value="GFO_IDH_MocA-like_dom"/>
</dbReference>
<evidence type="ECO:0000313" key="4">
    <source>
        <dbReference type="EMBL" id="SDI39290.1"/>
    </source>
</evidence>
<feature type="domain" description="Gfo/Idh/MocA-like oxidoreductase N-terminal" evidence="2">
    <location>
        <begin position="4"/>
        <end position="122"/>
    </location>
</feature>
<organism evidence="4 5">
    <name type="scientific">Proteiniclasticum ruminis</name>
    <dbReference type="NCBI Taxonomy" id="398199"/>
    <lineage>
        <taxon>Bacteria</taxon>
        <taxon>Bacillati</taxon>
        <taxon>Bacillota</taxon>
        <taxon>Clostridia</taxon>
        <taxon>Eubacteriales</taxon>
        <taxon>Clostridiaceae</taxon>
        <taxon>Proteiniclasticum</taxon>
    </lineage>
</organism>
<dbReference type="Proteomes" id="UP000183255">
    <property type="component" value="Unassembled WGS sequence"/>
</dbReference>
<evidence type="ECO:0000259" key="2">
    <source>
        <dbReference type="Pfam" id="PF01408"/>
    </source>
</evidence>
<gene>
    <name evidence="4" type="ORF">SAMN05421804_102223</name>
</gene>
<evidence type="ECO:0000256" key="1">
    <source>
        <dbReference type="ARBA" id="ARBA00023002"/>
    </source>
</evidence>
<dbReference type="Gene3D" id="3.30.360.10">
    <property type="entry name" value="Dihydrodipicolinate Reductase, domain 2"/>
    <property type="match status" value="1"/>
</dbReference>
<dbReference type="SUPFAM" id="SSF55347">
    <property type="entry name" value="Glyceraldehyde-3-phosphate dehydrogenase-like, C-terminal domain"/>
    <property type="match status" value="1"/>
</dbReference>
<keyword evidence="1" id="KW-0560">Oxidoreductase</keyword>
<dbReference type="GO" id="GO:0000166">
    <property type="term" value="F:nucleotide binding"/>
    <property type="evidence" value="ECO:0007669"/>
    <property type="project" value="InterPro"/>
</dbReference>
<dbReference type="EMBL" id="FNDZ01000002">
    <property type="protein sequence ID" value="SDI39290.1"/>
    <property type="molecule type" value="Genomic_DNA"/>
</dbReference>
<dbReference type="AlphaFoldDB" id="A0A1G8K8Z0"/>
<evidence type="ECO:0000259" key="3">
    <source>
        <dbReference type="Pfam" id="PF22725"/>
    </source>
</evidence>